<keyword evidence="3" id="KW-1185">Reference proteome</keyword>
<feature type="region of interest" description="Disordered" evidence="1">
    <location>
        <begin position="1"/>
        <end position="42"/>
    </location>
</feature>
<name>A0ABN9T358_9DINO</name>
<feature type="compositionally biased region" description="Basic and acidic residues" evidence="1">
    <location>
        <begin position="1"/>
        <end position="14"/>
    </location>
</feature>
<feature type="compositionally biased region" description="Low complexity" evidence="1">
    <location>
        <begin position="17"/>
        <end position="29"/>
    </location>
</feature>
<dbReference type="Proteomes" id="UP001189429">
    <property type="component" value="Unassembled WGS sequence"/>
</dbReference>
<gene>
    <name evidence="2" type="ORF">PCOR1329_LOCUS35069</name>
</gene>
<evidence type="ECO:0000313" key="2">
    <source>
        <dbReference type="EMBL" id="CAK0839391.1"/>
    </source>
</evidence>
<feature type="non-terminal residue" evidence="2">
    <location>
        <position position="1"/>
    </location>
</feature>
<feature type="region of interest" description="Disordered" evidence="1">
    <location>
        <begin position="54"/>
        <end position="80"/>
    </location>
</feature>
<comment type="caution">
    <text evidence="2">The sequence shown here is derived from an EMBL/GenBank/DDBJ whole genome shotgun (WGS) entry which is preliminary data.</text>
</comment>
<evidence type="ECO:0000256" key="1">
    <source>
        <dbReference type="SAM" id="MobiDB-lite"/>
    </source>
</evidence>
<sequence length="352" mass="37067">SRRPPGTREGEARRSQAAMGRAGGRPAAPARRHRRAAAPRLAAQAAAAALLAALAPRPWPGPPRRPPGTPFAAPPAGARDAAEVAVGPLPGRRRALAAASVGLVPLSGGAPPAQAEQGWQLSLPRSWKVFSQTAAPPPGAPPKPTALVVAGDIQGGGEMTVLRVPLSTAPGAPDPEGARRLIEYFETPVGVAPKVDKAQAVEVVSSSQRQQVGLTDFQMLGQPNETIKDGRRYLSYEFENSVCLGNVVESSNGRRCERSDAPGEALEFFSRRHVIKLTVSDEGVKGPGKVSYLWMLDSSGPAGEKFQDVAEVIDTLKSTFQLGDEQQLERDRTVELTPSQLEALKSQGLAGT</sequence>
<protein>
    <recommendedName>
        <fullName evidence="4">PsbP C-terminal domain-containing protein</fullName>
    </recommendedName>
</protein>
<evidence type="ECO:0008006" key="4">
    <source>
        <dbReference type="Google" id="ProtNLM"/>
    </source>
</evidence>
<evidence type="ECO:0000313" key="3">
    <source>
        <dbReference type="Proteomes" id="UP001189429"/>
    </source>
</evidence>
<organism evidence="2 3">
    <name type="scientific">Prorocentrum cordatum</name>
    <dbReference type="NCBI Taxonomy" id="2364126"/>
    <lineage>
        <taxon>Eukaryota</taxon>
        <taxon>Sar</taxon>
        <taxon>Alveolata</taxon>
        <taxon>Dinophyceae</taxon>
        <taxon>Prorocentrales</taxon>
        <taxon>Prorocentraceae</taxon>
        <taxon>Prorocentrum</taxon>
    </lineage>
</organism>
<feature type="compositionally biased region" description="Pro residues" evidence="1">
    <location>
        <begin position="57"/>
        <end position="73"/>
    </location>
</feature>
<reference evidence="2" key="1">
    <citation type="submission" date="2023-10" db="EMBL/GenBank/DDBJ databases">
        <authorList>
            <person name="Chen Y."/>
            <person name="Shah S."/>
            <person name="Dougan E. K."/>
            <person name="Thang M."/>
            <person name="Chan C."/>
        </authorList>
    </citation>
    <scope>NUCLEOTIDE SEQUENCE [LARGE SCALE GENOMIC DNA]</scope>
</reference>
<accession>A0ABN9T358</accession>
<dbReference type="EMBL" id="CAUYUJ010014288">
    <property type="protein sequence ID" value="CAK0839391.1"/>
    <property type="molecule type" value="Genomic_DNA"/>
</dbReference>
<proteinExistence type="predicted"/>